<evidence type="ECO:0008006" key="3">
    <source>
        <dbReference type="Google" id="ProtNLM"/>
    </source>
</evidence>
<sequence length="149" mass="17898">MNKLFSILLFLFLFIGCKSQKEVLPESLDSIYIQKATEFAKAQFECCMTQKYVPITNDIATPYLVRSWNEKESRLVCQEINEQYGNLLELKITQTLFYNESYIYRFKAKYSKLKDYSEIRVSTNMKHKFNSYIFKPVWLDKYTKFKPRI</sequence>
<dbReference type="PROSITE" id="PS51257">
    <property type="entry name" value="PROKAR_LIPOPROTEIN"/>
    <property type="match status" value="1"/>
</dbReference>
<evidence type="ECO:0000313" key="1">
    <source>
        <dbReference type="EMBL" id="SEP59946.1"/>
    </source>
</evidence>
<reference evidence="1 2" key="1">
    <citation type="submission" date="2016-10" db="EMBL/GenBank/DDBJ databases">
        <authorList>
            <person name="de Groot N.N."/>
        </authorList>
    </citation>
    <scope>NUCLEOTIDE SEQUENCE [LARGE SCALE GENOMIC DNA]</scope>
    <source>
        <strain evidence="1 2">DSM 27078</strain>
    </source>
</reference>
<accession>A0A1H8Z6D7</accession>
<dbReference type="EMBL" id="FOEI01000001">
    <property type="protein sequence ID" value="SEP59946.1"/>
    <property type="molecule type" value="Genomic_DNA"/>
</dbReference>
<name>A0A1H8Z6D7_9FLAO</name>
<proteinExistence type="predicted"/>
<gene>
    <name evidence="1" type="ORF">SAMN05444005_101517</name>
</gene>
<evidence type="ECO:0000313" key="2">
    <source>
        <dbReference type="Proteomes" id="UP000198648"/>
    </source>
</evidence>
<dbReference type="OrthoDB" id="1367256at2"/>
<dbReference type="AlphaFoldDB" id="A0A1H8Z6D7"/>
<dbReference type="Proteomes" id="UP000198648">
    <property type="component" value="Unassembled WGS sequence"/>
</dbReference>
<protein>
    <recommendedName>
        <fullName evidence="3">Lipoprotein</fullName>
    </recommendedName>
</protein>
<organism evidence="1 2">
    <name type="scientific">Flavobacterium urocaniciphilum</name>
    <dbReference type="NCBI Taxonomy" id="1299341"/>
    <lineage>
        <taxon>Bacteria</taxon>
        <taxon>Pseudomonadati</taxon>
        <taxon>Bacteroidota</taxon>
        <taxon>Flavobacteriia</taxon>
        <taxon>Flavobacteriales</taxon>
        <taxon>Flavobacteriaceae</taxon>
        <taxon>Flavobacterium</taxon>
    </lineage>
</organism>
<dbReference type="RefSeq" id="WP_091464725.1">
    <property type="nucleotide sequence ID" value="NZ_FOEI01000001.1"/>
</dbReference>
<dbReference type="STRING" id="1299341.SAMN05444005_101517"/>
<keyword evidence="2" id="KW-1185">Reference proteome</keyword>